<feature type="transmembrane region" description="Helical" evidence="6">
    <location>
        <begin position="129"/>
        <end position="149"/>
    </location>
</feature>
<dbReference type="Proteomes" id="UP000823388">
    <property type="component" value="Chromosome 5N"/>
</dbReference>
<dbReference type="GO" id="GO:0022857">
    <property type="term" value="F:transmembrane transporter activity"/>
    <property type="evidence" value="ECO:0007669"/>
    <property type="project" value="InterPro"/>
</dbReference>
<dbReference type="InterPro" id="IPR000620">
    <property type="entry name" value="EamA_dom"/>
</dbReference>
<evidence type="ECO:0000256" key="3">
    <source>
        <dbReference type="ARBA" id="ARBA00022692"/>
    </source>
</evidence>
<evidence type="ECO:0000256" key="1">
    <source>
        <dbReference type="ARBA" id="ARBA00004141"/>
    </source>
</evidence>
<reference evidence="8 9" key="1">
    <citation type="submission" date="2020-05" db="EMBL/GenBank/DDBJ databases">
        <title>WGS assembly of Panicum virgatum.</title>
        <authorList>
            <person name="Lovell J.T."/>
            <person name="Jenkins J."/>
            <person name="Shu S."/>
            <person name="Juenger T.E."/>
            <person name="Schmutz J."/>
        </authorList>
    </citation>
    <scope>NUCLEOTIDE SEQUENCE [LARGE SCALE GENOMIC DNA]</scope>
    <source>
        <strain evidence="9">cv. AP13</strain>
    </source>
</reference>
<gene>
    <name evidence="8" type="ORF">PVAP13_5NG246700</name>
</gene>
<feature type="transmembrane region" description="Helical" evidence="6">
    <location>
        <begin position="68"/>
        <end position="87"/>
    </location>
</feature>
<dbReference type="PANTHER" id="PTHR31218">
    <property type="entry name" value="WAT1-RELATED PROTEIN"/>
    <property type="match status" value="1"/>
</dbReference>
<comment type="caution">
    <text evidence="8">The sequence shown here is derived from an EMBL/GenBank/DDBJ whole genome shotgun (WGS) entry which is preliminary data.</text>
</comment>
<feature type="transmembrane region" description="Helical" evidence="6">
    <location>
        <begin position="240"/>
        <end position="260"/>
    </location>
</feature>
<name>A0A8T0RS57_PANVG</name>
<feature type="transmembrane region" description="Helical" evidence="6">
    <location>
        <begin position="34"/>
        <end position="56"/>
    </location>
</feature>
<feature type="domain" description="EamA" evidence="7">
    <location>
        <begin position="7"/>
        <end position="146"/>
    </location>
</feature>
<evidence type="ECO:0000313" key="8">
    <source>
        <dbReference type="EMBL" id="KAG2589252.1"/>
    </source>
</evidence>
<evidence type="ECO:0000256" key="5">
    <source>
        <dbReference type="ARBA" id="ARBA00023136"/>
    </source>
</evidence>
<dbReference type="EMBL" id="CM029046">
    <property type="protein sequence ID" value="KAG2589252.1"/>
    <property type="molecule type" value="Genomic_DNA"/>
</dbReference>
<proteinExistence type="inferred from homology"/>
<feature type="transmembrane region" description="Helical" evidence="6">
    <location>
        <begin position="272"/>
        <end position="292"/>
    </location>
</feature>
<dbReference type="InterPro" id="IPR030184">
    <property type="entry name" value="WAT1-related"/>
</dbReference>
<evidence type="ECO:0000256" key="4">
    <source>
        <dbReference type="ARBA" id="ARBA00022989"/>
    </source>
</evidence>
<dbReference type="InterPro" id="IPR037185">
    <property type="entry name" value="EmrE-like"/>
</dbReference>
<keyword evidence="4 6" id="KW-1133">Transmembrane helix</keyword>
<evidence type="ECO:0000259" key="7">
    <source>
        <dbReference type="Pfam" id="PF00892"/>
    </source>
</evidence>
<comment type="similarity">
    <text evidence="2 6">Belongs to the drug/metabolite transporter (DMT) superfamily. Plant drug/metabolite exporter (P-DME) (TC 2.A.7.4) family.</text>
</comment>
<evidence type="ECO:0000313" key="9">
    <source>
        <dbReference type="Proteomes" id="UP000823388"/>
    </source>
</evidence>
<comment type="subcellular location">
    <subcellularLocation>
        <location evidence="1 6">Membrane</location>
        <topology evidence="1 6">Multi-pass membrane protein</topology>
    </subcellularLocation>
</comment>
<feature type="transmembrane region" description="Helical" evidence="6">
    <location>
        <begin position="298"/>
        <end position="317"/>
    </location>
</feature>
<dbReference type="AlphaFoldDB" id="A0A8T0RS57"/>
<protein>
    <recommendedName>
        <fullName evidence="6">WAT1-related protein</fullName>
    </recommendedName>
</protein>
<evidence type="ECO:0000256" key="6">
    <source>
        <dbReference type="RuleBase" id="RU363077"/>
    </source>
</evidence>
<evidence type="ECO:0000256" key="2">
    <source>
        <dbReference type="ARBA" id="ARBA00007635"/>
    </source>
</evidence>
<keyword evidence="3 6" id="KW-0812">Transmembrane</keyword>
<dbReference type="GO" id="GO:0016020">
    <property type="term" value="C:membrane"/>
    <property type="evidence" value="ECO:0007669"/>
    <property type="project" value="UniProtKB-SubCell"/>
</dbReference>
<dbReference type="OrthoDB" id="1718296at2759"/>
<feature type="transmembrane region" description="Helical" evidence="6">
    <location>
        <begin position="208"/>
        <end position="228"/>
    </location>
</feature>
<keyword evidence="9" id="KW-1185">Reference proteome</keyword>
<keyword evidence="5 6" id="KW-0472">Membrane</keyword>
<dbReference type="Pfam" id="PF00892">
    <property type="entry name" value="EamA"/>
    <property type="match status" value="2"/>
</dbReference>
<feature type="transmembrane region" description="Helical" evidence="6">
    <location>
        <begin position="176"/>
        <end position="196"/>
    </location>
</feature>
<feature type="transmembrane region" description="Helical" evidence="6">
    <location>
        <begin position="93"/>
        <end position="117"/>
    </location>
</feature>
<accession>A0A8T0RS57</accession>
<sequence>MGNKTAFVVAFLVRAIYGGMQIVTKNAFNEGMSTTVFVLYRHLVAILFLVPVAFVLERKSAPPLSFKVSLKLFVHALYGISGGINIYGLGLSYASATSSSAIFNLLPAVAFFLAVLLRMETLNLKMFHGIAKVCGILFSLAGVIVLAFYQGPEMKSFNHHHLFHHYGVNAHPRRTWILGIFLTTLSTTSWALWTVFQGPMLEAYPSKLLNTTLQMIFATIQSFFIALAAERDFAKWRLGLDARLLAVVYSGILVSGVAYYMQVWVIDKSGPVFLAMTMPITLLVTIILSLFLGEAVTLGSILGGVIMVGGLYSVLWAKRSEQVDAIRKQQMAAPAEAA</sequence>
<feature type="domain" description="EamA" evidence="7">
    <location>
        <begin position="178"/>
        <end position="315"/>
    </location>
</feature>
<organism evidence="8 9">
    <name type="scientific">Panicum virgatum</name>
    <name type="common">Blackwell switchgrass</name>
    <dbReference type="NCBI Taxonomy" id="38727"/>
    <lineage>
        <taxon>Eukaryota</taxon>
        <taxon>Viridiplantae</taxon>
        <taxon>Streptophyta</taxon>
        <taxon>Embryophyta</taxon>
        <taxon>Tracheophyta</taxon>
        <taxon>Spermatophyta</taxon>
        <taxon>Magnoliopsida</taxon>
        <taxon>Liliopsida</taxon>
        <taxon>Poales</taxon>
        <taxon>Poaceae</taxon>
        <taxon>PACMAD clade</taxon>
        <taxon>Panicoideae</taxon>
        <taxon>Panicodae</taxon>
        <taxon>Paniceae</taxon>
        <taxon>Panicinae</taxon>
        <taxon>Panicum</taxon>
        <taxon>Panicum sect. Hiantes</taxon>
    </lineage>
</organism>
<dbReference type="SUPFAM" id="SSF103481">
    <property type="entry name" value="Multidrug resistance efflux transporter EmrE"/>
    <property type="match status" value="2"/>
</dbReference>